<dbReference type="RefSeq" id="WP_012136396.1">
    <property type="nucleotide sequence ID" value="NZ_KE007306.1"/>
</dbReference>
<dbReference type="GO" id="GO:0071949">
    <property type="term" value="F:FAD binding"/>
    <property type="evidence" value="ECO:0007669"/>
    <property type="project" value="InterPro"/>
</dbReference>
<dbReference type="InterPro" id="IPR036046">
    <property type="entry name" value="Acylphosphatase-like_dom_sf"/>
</dbReference>
<evidence type="ECO:0000259" key="2">
    <source>
        <dbReference type="PROSITE" id="PS50925"/>
    </source>
</evidence>
<sequence>MALIRLAYASEATFEAKPAEQGVEPHVARILMTSRKNNARREIVGGLYYGDGHFFQYLEGEEEAVRSTFKRIIADGRHRNVRTLIEAPVTRRTFSNLSMKYVPASSDVRRLLSKHGLETFNPVQFSAEQCEEMIDLIRSSSHDHKLVNHNADHNVAASQPGFFSKGITFGLVIAAIGLIGALAYAGTLL</sequence>
<name>R8B5K9_9GAMM</name>
<dbReference type="HOGENOM" id="CLU_097099_1_0_6"/>
<dbReference type="OrthoDB" id="557705at2"/>
<feature type="transmembrane region" description="Helical" evidence="1">
    <location>
        <begin position="167"/>
        <end position="186"/>
    </location>
</feature>
<feature type="domain" description="BLUF" evidence="2">
    <location>
        <begin position="3"/>
        <end position="100"/>
    </location>
</feature>
<dbReference type="PATRIC" id="fig|1318628.3.peg.401"/>
<evidence type="ECO:0000313" key="3">
    <source>
        <dbReference type="EMBL" id="EON93841.1"/>
    </source>
</evidence>
<dbReference type="Pfam" id="PF04940">
    <property type="entry name" value="BLUF"/>
    <property type="match status" value="1"/>
</dbReference>
<protein>
    <submittedName>
        <fullName evidence="3">BLUF domain-containing protein</fullName>
    </submittedName>
</protein>
<keyword evidence="1" id="KW-0812">Transmembrane</keyword>
<dbReference type="Gene3D" id="3.30.70.100">
    <property type="match status" value="1"/>
</dbReference>
<dbReference type="AlphaFoldDB" id="R8B5K9"/>
<organism evidence="3 4">
    <name type="scientific">Marinobacter lipolyticus SM19</name>
    <dbReference type="NCBI Taxonomy" id="1318628"/>
    <lineage>
        <taxon>Bacteria</taxon>
        <taxon>Pseudomonadati</taxon>
        <taxon>Pseudomonadota</taxon>
        <taxon>Gammaproteobacteria</taxon>
        <taxon>Pseudomonadales</taxon>
        <taxon>Marinobacteraceae</taxon>
        <taxon>Marinobacter</taxon>
    </lineage>
</organism>
<keyword evidence="4" id="KW-1185">Reference proteome</keyword>
<proteinExistence type="predicted"/>
<dbReference type="SMART" id="SM01034">
    <property type="entry name" value="BLUF"/>
    <property type="match status" value="1"/>
</dbReference>
<accession>R8B5K9</accession>
<evidence type="ECO:0000313" key="4">
    <source>
        <dbReference type="Proteomes" id="UP000016540"/>
    </source>
</evidence>
<dbReference type="EMBL" id="ASAD01000004">
    <property type="protein sequence ID" value="EON93841.1"/>
    <property type="molecule type" value="Genomic_DNA"/>
</dbReference>
<reference evidence="3 4" key="1">
    <citation type="journal article" date="2013" name="Genome Announc.">
        <title>Draft Genome Sequence of the Moderately Halophilic Bacterium Marinobacter lipolyticus Strain SM19.</title>
        <authorList>
            <person name="Papke R.T."/>
            <person name="de la Haba R.R."/>
            <person name="Infante-Dominguez C."/>
            <person name="Perez D."/>
            <person name="Sanchez-Porro C."/>
            <person name="Lapierre P."/>
            <person name="Ventosa A."/>
        </authorList>
    </citation>
    <scope>NUCLEOTIDE SEQUENCE [LARGE SCALE GENOMIC DNA]</scope>
    <source>
        <strain evidence="3 4">SM19</strain>
    </source>
</reference>
<dbReference type="GO" id="GO:0009882">
    <property type="term" value="F:blue light photoreceptor activity"/>
    <property type="evidence" value="ECO:0007669"/>
    <property type="project" value="InterPro"/>
</dbReference>
<gene>
    <name evidence="3" type="ORF">MARLIPOL_02015</name>
</gene>
<comment type="caution">
    <text evidence="3">The sequence shown here is derived from an EMBL/GenBank/DDBJ whole genome shotgun (WGS) entry which is preliminary data.</text>
</comment>
<dbReference type="eggNOG" id="COG3431">
    <property type="taxonomic scope" value="Bacteria"/>
</dbReference>
<dbReference type="PROSITE" id="PS50925">
    <property type="entry name" value="BLUF"/>
    <property type="match status" value="1"/>
</dbReference>
<dbReference type="InterPro" id="IPR007024">
    <property type="entry name" value="BLUF_domain"/>
</dbReference>
<dbReference type="STRING" id="1318628.MARLIPOL_02015"/>
<dbReference type="Proteomes" id="UP000016540">
    <property type="component" value="Unassembled WGS sequence"/>
</dbReference>
<keyword evidence="1" id="KW-1133">Transmembrane helix</keyword>
<evidence type="ECO:0000256" key="1">
    <source>
        <dbReference type="SAM" id="Phobius"/>
    </source>
</evidence>
<dbReference type="SUPFAM" id="SSF54975">
    <property type="entry name" value="Acylphosphatase/BLUF domain-like"/>
    <property type="match status" value="1"/>
</dbReference>
<keyword evidence="1" id="KW-0472">Membrane</keyword>